<accession>Q1MZY5</accession>
<dbReference type="Pfam" id="PF19783">
    <property type="entry name" value="DUF6268"/>
    <property type="match status" value="1"/>
</dbReference>
<sequence>MAMGIQYSQLDSAQLADSDLHLAIHRSRLKLPINRYALLGHTFIPHLSYEESVFQVPNPASASSLTLHTIKTPLMFIKKQDNGWLRILNITPSWHTDLKAKDEKSYSLMGLLLWRFRDESSPHSYTFGLGMNRLFGEYKPVPMVAYSYQTSTHTRYDFGFPVTKAEHRFNNSWAAFSAIAPSGGNWRYQTRNEEQRLNLSYKGWNATLGLRRHLWKKVWLTLEVGKSIDRSLDFSNDSIDSQEVKIEDTTIYKISIGLHP</sequence>
<evidence type="ECO:0000313" key="3">
    <source>
        <dbReference type="Proteomes" id="UP000004263"/>
    </source>
</evidence>
<evidence type="ECO:0000259" key="1">
    <source>
        <dbReference type="Pfam" id="PF19783"/>
    </source>
</evidence>
<gene>
    <name evidence="2" type="ORF">RED65_02869</name>
</gene>
<feature type="domain" description="DUF6268" evidence="1">
    <location>
        <begin position="67"/>
        <end position="239"/>
    </location>
</feature>
<evidence type="ECO:0000313" key="2">
    <source>
        <dbReference type="EMBL" id="EAT11578.1"/>
    </source>
</evidence>
<comment type="caution">
    <text evidence="2">The sequence shown here is derived from an EMBL/GenBank/DDBJ whole genome shotgun (WGS) entry which is preliminary data.</text>
</comment>
<dbReference type="Proteomes" id="UP000004263">
    <property type="component" value="Unassembled WGS sequence"/>
</dbReference>
<protein>
    <recommendedName>
        <fullName evidence="1">DUF6268 domain-containing protein</fullName>
    </recommendedName>
</protein>
<proteinExistence type="predicted"/>
<keyword evidence="3" id="KW-1185">Reference proteome</keyword>
<dbReference type="STRING" id="207949.RED65_02869"/>
<reference evidence="2 3" key="1">
    <citation type="submission" date="2006-03" db="EMBL/GenBank/DDBJ databases">
        <authorList>
            <person name="Pinhassi J."/>
            <person name="Pedros-Alio C."/>
            <person name="Ferriera S."/>
            <person name="Johnson J."/>
            <person name="Kravitz S."/>
            <person name="Halpern A."/>
            <person name="Remington K."/>
            <person name="Beeson K."/>
            <person name="Tran B."/>
            <person name="Rogers Y.-H."/>
            <person name="Friedman R."/>
            <person name="Venter J.C."/>
        </authorList>
    </citation>
    <scope>NUCLEOTIDE SEQUENCE [LARGE SCALE GENOMIC DNA]</scope>
    <source>
        <strain evidence="2 3">RED65</strain>
    </source>
</reference>
<dbReference type="HOGENOM" id="CLU_927000_0_0_6"/>
<organism evidence="2 3">
    <name type="scientific">Bermanella marisrubri</name>
    <dbReference type="NCBI Taxonomy" id="207949"/>
    <lineage>
        <taxon>Bacteria</taxon>
        <taxon>Pseudomonadati</taxon>
        <taxon>Pseudomonadota</taxon>
        <taxon>Gammaproteobacteria</taxon>
        <taxon>Oceanospirillales</taxon>
        <taxon>Oceanospirillaceae</taxon>
        <taxon>Bermanella</taxon>
    </lineage>
</organism>
<dbReference type="EMBL" id="AAQH01000016">
    <property type="protein sequence ID" value="EAT11578.1"/>
    <property type="molecule type" value="Genomic_DNA"/>
</dbReference>
<dbReference type="AlphaFoldDB" id="Q1MZY5"/>
<dbReference type="InterPro" id="IPR046235">
    <property type="entry name" value="DUF6268"/>
</dbReference>
<name>Q1MZY5_9GAMM</name>